<keyword evidence="5" id="KW-1185">Reference proteome</keyword>
<sequence length="215" mass="22672">MIGEGWKKVFEVSANAALIGGLIDACREVIAANADHLSELDRAIGDGDHGTNMRRGLEAVHVERSRLVQLALPRALEEIGLTLVMSVGGAAGPLYGTLLIEIGRQLSGASGQIDFARALERAVDAVARRGRASPGDKTLLDVLYPVHGEVVRRAGLAGICEVAQRAASLTTGMRAMRGRAAFLGDRSIGHVDPGAKSCALLTAAICRFLEEQWPA</sequence>
<evidence type="ECO:0000313" key="5">
    <source>
        <dbReference type="Proteomes" id="UP000730739"/>
    </source>
</evidence>
<dbReference type="PANTHER" id="PTHR28629">
    <property type="entry name" value="TRIOKINASE/FMN CYCLASE"/>
    <property type="match status" value="1"/>
</dbReference>
<evidence type="ECO:0000256" key="2">
    <source>
        <dbReference type="ARBA" id="ARBA00022777"/>
    </source>
</evidence>
<dbReference type="InterPro" id="IPR050861">
    <property type="entry name" value="Dihydroxyacetone_Kinase"/>
</dbReference>
<dbReference type="EMBL" id="JAGILA010000001">
    <property type="protein sequence ID" value="MBP2234748.1"/>
    <property type="molecule type" value="Genomic_DNA"/>
</dbReference>
<dbReference type="InterPro" id="IPR004007">
    <property type="entry name" value="DhaL_dom"/>
</dbReference>
<dbReference type="SUPFAM" id="SSF101473">
    <property type="entry name" value="DhaL-like"/>
    <property type="match status" value="1"/>
</dbReference>
<keyword evidence="1 4" id="KW-0808">Transferase</keyword>
<dbReference type="SMART" id="SM01120">
    <property type="entry name" value="Dak2"/>
    <property type="match status" value="1"/>
</dbReference>
<reference evidence="4 5" key="1">
    <citation type="submission" date="2021-03" db="EMBL/GenBank/DDBJ databases">
        <title>Genomic Encyclopedia of Type Strains, Phase IV (KMG-IV): sequencing the most valuable type-strain genomes for metagenomic binning, comparative biology and taxonomic classification.</title>
        <authorList>
            <person name="Goeker M."/>
        </authorList>
    </citation>
    <scope>NUCLEOTIDE SEQUENCE [LARGE SCALE GENOMIC DNA]</scope>
    <source>
        <strain evidence="4 5">DSM 13372</strain>
    </source>
</reference>
<dbReference type="InterPro" id="IPR036117">
    <property type="entry name" value="DhaL_dom_sf"/>
</dbReference>
<keyword evidence="2" id="KW-0418">Kinase</keyword>
<proteinExistence type="predicted"/>
<dbReference type="Pfam" id="PF02734">
    <property type="entry name" value="Dak2"/>
    <property type="match status" value="1"/>
</dbReference>
<name>A0ABS4QVU0_9HYPH</name>
<dbReference type="EC" id="2.7.1.-" evidence="4"/>
<gene>
    <name evidence="4" type="ORF">J2Z31_001238</name>
</gene>
<evidence type="ECO:0000256" key="1">
    <source>
        <dbReference type="ARBA" id="ARBA00022679"/>
    </source>
</evidence>
<dbReference type="InterPro" id="IPR012737">
    <property type="entry name" value="DhaK_L_YcgS"/>
</dbReference>
<accession>A0ABS4QVU0</accession>
<dbReference type="RefSeq" id="WP_209600950.1">
    <property type="nucleotide sequence ID" value="NZ_JAGILA010000001.1"/>
</dbReference>
<evidence type="ECO:0000259" key="3">
    <source>
        <dbReference type="PROSITE" id="PS51480"/>
    </source>
</evidence>
<dbReference type="Gene3D" id="1.25.40.340">
    <property type="match status" value="1"/>
</dbReference>
<dbReference type="GO" id="GO:0016740">
    <property type="term" value="F:transferase activity"/>
    <property type="evidence" value="ECO:0007669"/>
    <property type="project" value="UniProtKB-KW"/>
</dbReference>
<evidence type="ECO:0000313" key="4">
    <source>
        <dbReference type="EMBL" id="MBP2234748.1"/>
    </source>
</evidence>
<protein>
    <submittedName>
        <fullName evidence="4">Dihydroxyacetone kinase-like protein</fullName>
        <ecNumber evidence="4">2.7.1.-</ecNumber>
    </submittedName>
</protein>
<dbReference type="NCBIfam" id="TIGR02365">
    <property type="entry name" value="dha_L_ycgS"/>
    <property type="match status" value="1"/>
</dbReference>
<dbReference type="PANTHER" id="PTHR28629:SF4">
    <property type="entry name" value="TRIOKINASE_FMN CYCLASE"/>
    <property type="match status" value="1"/>
</dbReference>
<comment type="caution">
    <text evidence="4">The sequence shown here is derived from an EMBL/GenBank/DDBJ whole genome shotgun (WGS) entry which is preliminary data.</text>
</comment>
<feature type="domain" description="DhaL" evidence="3">
    <location>
        <begin position="17"/>
        <end position="207"/>
    </location>
</feature>
<organism evidence="4 5">
    <name type="scientific">Sinorhizobium kostiense</name>
    <dbReference type="NCBI Taxonomy" id="76747"/>
    <lineage>
        <taxon>Bacteria</taxon>
        <taxon>Pseudomonadati</taxon>
        <taxon>Pseudomonadota</taxon>
        <taxon>Alphaproteobacteria</taxon>
        <taxon>Hyphomicrobiales</taxon>
        <taxon>Rhizobiaceae</taxon>
        <taxon>Sinorhizobium/Ensifer group</taxon>
        <taxon>Sinorhizobium</taxon>
    </lineage>
</organism>
<dbReference type="PROSITE" id="PS51480">
    <property type="entry name" value="DHAL"/>
    <property type="match status" value="1"/>
</dbReference>
<dbReference type="Proteomes" id="UP000730739">
    <property type="component" value="Unassembled WGS sequence"/>
</dbReference>